<name>A0A833ZIL7_9CHIR</name>
<dbReference type="EMBL" id="JABVXQ010000008">
    <property type="protein sequence ID" value="KAF6094680.1"/>
    <property type="molecule type" value="Genomic_DNA"/>
</dbReference>
<sequence length="202" mass="20815">MMMHGSARHCSQLRDGGRWPGSPPSQGLCGTDKPAHAFARTEHALLGGRRCTDGKLILGGGAGSRLAKPPASPGPGAASKQRKLACASNPSKAPRNVNPRLHATARKAFTDPAPASLCHVLVLLPPPAAIAPVPGRGPVFRHSELIPLSGPLPGLEESPPRGHMTSSSPVRSQPDATLSGRPSSALPFSIVPCFSTAHTVIV</sequence>
<comment type="caution">
    <text evidence="2">The sequence shown here is derived from an EMBL/GenBank/DDBJ whole genome shotgun (WGS) entry which is preliminary data.</text>
</comment>
<evidence type="ECO:0000313" key="2">
    <source>
        <dbReference type="EMBL" id="KAF6094680.1"/>
    </source>
</evidence>
<evidence type="ECO:0000256" key="1">
    <source>
        <dbReference type="SAM" id="MobiDB-lite"/>
    </source>
</evidence>
<feature type="region of interest" description="Disordered" evidence="1">
    <location>
        <begin position="150"/>
        <end position="182"/>
    </location>
</feature>
<gene>
    <name evidence="2" type="ORF">HJG60_011790</name>
</gene>
<proteinExistence type="predicted"/>
<feature type="compositionally biased region" description="Polar residues" evidence="1">
    <location>
        <begin position="164"/>
        <end position="182"/>
    </location>
</feature>
<accession>A0A833ZIL7</accession>
<feature type="region of interest" description="Disordered" evidence="1">
    <location>
        <begin position="62"/>
        <end position="99"/>
    </location>
</feature>
<dbReference type="AlphaFoldDB" id="A0A833ZIL7"/>
<reference evidence="2 3" key="1">
    <citation type="journal article" date="2020" name="Nature">
        <title>Six reference-quality genomes reveal evolution of bat adaptations.</title>
        <authorList>
            <person name="Jebb D."/>
            <person name="Huang Z."/>
            <person name="Pippel M."/>
            <person name="Hughes G.M."/>
            <person name="Lavrichenko K."/>
            <person name="Devanna P."/>
            <person name="Winkler S."/>
            <person name="Jermiin L.S."/>
            <person name="Skirmuntt E.C."/>
            <person name="Katzourakis A."/>
            <person name="Burkitt-Gray L."/>
            <person name="Ray D.A."/>
            <person name="Sullivan K.A.M."/>
            <person name="Roscito J.G."/>
            <person name="Kirilenko B.M."/>
            <person name="Davalos L.M."/>
            <person name="Corthals A.P."/>
            <person name="Power M.L."/>
            <person name="Jones G."/>
            <person name="Ransome R.D."/>
            <person name="Dechmann D.K.N."/>
            <person name="Locatelli A.G."/>
            <person name="Puechmaille S.J."/>
            <person name="Fedrigo O."/>
            <person name="Jarvis E.D."/>
            <person name="Hiller M."/>
            <person name="Vernes S.C."/>
            <person name="Myers E.W."/>
            <person name="Teeling E.C."/>
        </authorList>
    </citation>
    <scope>NUCLEOTIDE SEQUENCE [LARGE SCALE GENOMIC DNA]</scope>
    <source>
        <strain evidence="2">Bat1K_MPI-CBG_1</strain>
    </source>
</reference>
<organism evidence="2 3">
    <name type="scientific">Phyllostomus discolor</name>
    <name type="common">pale spear-nosed bat</name>
    <dbReference type="NCBI Taxonomy" id="89673"/>
    <lineage>
        <taxon>Eukaryota</taxon>
        <taxon>Metazoa</taxon>
        <taxon>Chordata</taxon>
        <taxon>Craniata</taxon>
        <taxon>Vertebrata</taxon>
        <taxon>Euteleostomi</taxon>
        <taxon>Mammalia</taxon>
        <taxon>Eutheria</taxon>
        <taxon>Laurasiatheria</taxon>
        <taxon>Chiroptera</taxon>
        <taxon>Yangochiroptera</taxon>
        <taxon>Phyllostomidae</taxon>
        <taxon>Phyllostominae</taxon>
        <taxon>Phyllostomus</taxon>
    </lineage>
</organism>
<protein>
    <submittedName>
        <fullName evidence="2">Uncharacterized protein</fullName>
    </submittedName>
</protein>
<feature type="region of interest" description="Disordered" evidence="1">
    <location>
        <begin position="1"/>
        <end position="33"/>
    </location>
</feature>
<evidence type="ECO:0000313" key="3">
    <source>
        <dbReference type="Proteomes" id="UP000664940"/>
    </source>
</evidence>
<dbReference type="Proteomes" id="UP000664940">
    <property type="component" value="Unassembled WGS sequence"/>
</dbReference>